<dbReference type="Proteomes" id="UP000653127">
    <property type="component" value="Unassembled WGS sequence"/>
</dbReference>
<comment type="similarity">
    <text evidence="2">Belongs to the TsaE family.</text>
</comment>
<evidence type="ECO:0000256" key="2">
    <source>
        <dbReference type="ARBA" id="ARBA00007599"/>
    </source>
</evidence>
<dbReference type="NCBIfam" id="TIGR00150">
    <property type="entry name" value="T6A_YjeE"/>
    <property type="match status" value="1"/>
</dbReference>
<organism evidence="11 12">
    <name type="scientific">Ligaoa zhengdingensis</name>
    <dbReference type="NCBI Taxonomy" id="2763658"/>
    <lineage>
        <taxon>Bacteria</taxon>
        <taxon>Bacillati</taxon>
        <taxon>Bacillota</taxon>
        <taxon>Clostridia</taxon>
        <taxon>Eubacteriales</taxon>
        <taxon>Oscillospiraceae</taxon>
        <taxon>Ligaoa</taxon>
    </lineage>
</organism>
<evidence type="ECO:0000313" key="11">
    <source>
        <dbReference type="EMBL" id="MBC8547474.1"/>
    </source>
</evidence>
<dbReference type="InterPro" id="IPR003442">
    <property type="entry name" value="T6A_TsaE"/>
</dbReference>
<dbReference type="InterPro" id="IPR027417">
    <property type="entry name" value="P-loop_NTPase"/>
</dbReference>
<evidence type="ECO:0000256" key="6">
    <source>
        <dbReference type="ARBA" id="ARBA00022723"/>
    </source>
</evidence>
<evidence type="ECO:0000256" key="9">
    <source>
        <dbReference type="ARBA" id="ARBA00022842"/>
    </source>
</evidence>
<reference evidence="11" key="1">
    <citation type="submission" date="2020-08" db="EMBL/GenBank/DDBJ databases">
        <title>Genome public.</title>
        <authorList>
            <person name="Liu C."/>
            <person name="Sun Q."/>
        </authorList>
    </citation>
    <scope>NUCLEOTIDE SEQUENCE</scope>
    <source>
        <strain evidence="11">NSJ-31</strain>
    </source>
</reference>
<keyword evidence="12" id="KW-1185">Reference proteome</keyword>
<dbReference type="GO" id="GO:0002949">
    <property type="term" value="P:tRNA threonylcarbamoyladenosine modification"/>
    <property type="evidence" value="ECO:0007669"/>
    <property type="project" value="InterPro"/>
</dbReference>
<dbReference type="AlphaFoldDB" id="A0A926I4J4"/>
<proteinExistence type="inferred from homology"/>
<dbReference type="Pfam" id="PF02367">
    <property type="entry name" value="TsaE"/>
    <property type="match status" value="1"/>
</dbReference>
<evidence type="ECO:0000256" key="10">
    <source>
        <dbReference type="ARBA" id="ARBA00032441"/>
    </source>
</evidence>
<comment type="subcellular location">
    <subcellularLocation>
        <location evidence="1">Cytoplasm</location>
    </subcellularLocation>
</comment>
<dbReference type="EMBL" id="JACRST010000021">
    <property type="protein sequence ID" value="MBC8547474.1"/>
    <property type="molecule type" value="Genomic_DNA"/>
</dbReference>
<gene>
    <name evidence="11" type="primary">tsaE</name>
    <name evidence="11" type="ORF">H8711_11115</name>
</gene>
<evidence type="ECO:0000313" key="12">
    <source>
        <dbReference type="Proteomes" id="UP000653127"/>
    </source>
</evidence>
<keyword evidence="4" id="KW-0963">Cytoplasm</keyword>
<evidence type="ECO:0000256" key="4">
    <source>
        <dbReference type="ARBA" id="ARBA00022490"/>
    </source>
</evidence>
<dbReference type="SUPFAM" id="SSF52540">
    <property type="entry name" value="P-loop containing nucleoside triphosphate hydrolases"/>
    <property type="match status" value="1"/>
</dbReference>
<dbReference type="PANTHER" id="PTHR33540:SF2">
    <property type="entry name" value="TRNA THREONYLCARBAMOYLADENOSINE BIOSYNTHESIS PROTEIN TSAE"/>
    <property type="match status" value="1"/>
</dbReference>
<dbReference type="RefSeq" id="WP_249283517.1">
    <property type="nucleotide sequence ID" value="NZ_JACRST010000021.1"/>
</dbReference>
<protein>
    <recommendedName>
        <fullName evidence="3">tRNA threonylcarbamoyladenosine biosynthesis protein TsaE</fullName>
    </recommendedName>
    <alternativeName>
        <fullName evidence="10">t(6)A37 threonylcarbamoyladenosine biosynthesis protein TsaE</fullName>
    </alternativeName>
</protein>
<evidence type="ECO:0000256" key="8">
    <source>
        <dbReference type="ARBA" id="ARBA00022840"/>
    </source>
</evidence>
<comment type="caution">
    <text evidence="11">The sequence shown here is derived from an EMBL/GenBank/DDBJ whole genome shotgun (WGS) entry which is preliminary data.</text>
</comment>
<keyword evidence="9" id="KW-0460">Magnesium</keyword>
<dbReference type="GO" id="GO:0005524">
    <property type="term" value="F:ATP binding"/>
    <property type="evidence" value="ECO:0007669"/>
    <property type="project" value="UniProtKB-KW"/>
</dbReference>
<evidence type="ECO:0000256" key="3">
    <source>
        <dbReference type="ARBA" id="ARBA00019010"/>
    </source>
</evidence>
<sequence>MITYHSASAADTEAFARDFAARLRPNDVLAFRGGLGVGKTTFVRGLAQGLGDGSEVSSPTFAIVHEYSCTPRLCHFDMYRIASLDDLYSTGFFDYLETGAILAIEWSEQIEDALPPDVITVYLRRDGEDGRQIIISGGRFE</sequence>
<keyword evidence="7" id="KW-0547">Nucleotide-binding</keyword>
<evidence type="ECO:0000256" key="7">
    <source>
        <dbReference type="ARBA" id="ARBA00022741"/>
    </source>
</evidence>
<dbReference type="GO" id="GO:0005737">
    <property type="term" value="C:cytoplasm"/>
    <property type="evidence" value="ECO:0007669"/>
    <property type="project" value="UniProtKB-SubCell"/>
</dbReference>
<keyword evidence="8" id="KW-0067">ATP-binding</keyword>
<keyword evidence="6" id="KW-0479">Metal-binding</keyword>
<evidence type="ECO:0000256" key="5">
    <source>
        <dbReference type="ARBA" id="ARBA00022694"/>
    </source>
</evidence>
<dbReference type="Gene3D" id="3.40.50.300">
    <property type="entry name" value="P-loop containing nucleotide triphosphate hydrolases"/>
    <property type="match status" value="1"/>
</dbReference>
<evidence type="ECO:0000256" key="1">
    <source>
        <dbReference type="ARBA" id="ARBA00004496"/>
    </source>
</evidence>
<accession>A0A926I4J4</accession>
<keyword evidence="5" id="KW-0819">tRNA processing</keyword>
<dbReference type="GO" id="GO:0046872">
    <property type="term" value="F:metal ion binding"/>
    <property type="evidence" value="ECO:0007669"/>
    <property type="project" value="UniProtKB-KW"/>
</dbReference>
<name>A0A926I4J4_9FIRM</name>
<dbReference type="PANTHER" id="PTHR33540">
    <property type="entry name" value="TRNA THREONYLCARBAMOYLADENOSINE BIOSYNTHESIS PROTEIN TSAE"/>
    <property type="match status" value="1"/>
</dbReference>